<dbReference type="SMART" id="SM00368">
    <property type="entry name" value="LRR_RI"/>
    <property type="match status" value="3"/>
</dbReference>
<dbReference type="PANTHER" id="PTHR24111">
    <property type="entry name" value="LEUCINE-RICH REPEAT-CONTAINING PROTEIN 34"/>
    <property type="match status" value="1"/>
</dbReference>
<organism evidence="3">
    <name type="scientific">Guillardia theta</name>
    <name type="common">Cryptophyte</name>
    <name type="synonym">Cryptomonas phi</name>
    <dbReference type="NCBI Taxonomy" id="55529"/>
    <lineage>
        <taxon>Eukaryota</taxon>
        <taxon>Cryptophyceae</taxon>
        <taxon>Pyrenomonadales</taxon>
        <taxon>Geminigeraceae</taxon>
        <taxon>Guillardia</taxon>
    </lineage>
</organism>
<dbReference type="InterPro" id="IPR052201">
    <property type="entry name" value="LRR-containing_regulator"/>
</dbReference>
<dbReference type="PANTHER" id="PTHR24111:SF0">
    <property type="entry name" value="LEUCINE-RICH REPEAT-CONTAINING PROTEIN"/>
    <property type="match status" value="1"/>
</dbReference>
<evidence type="ECO:0000313" key="3">
    <source>
        <dbReference type="EMBL" id="CAE2259037.1"/>
    </source>
</evidence>
<evidence type="ECO:0000256" key="2">
    <source>
        <dbReference type="SAM" id="MobiDB-lite"/>
    </source>
</evidence>
<dbReference type="SUPFAM" id="SSF51206">
    <property type="entry name" value="cAMP-binding domain-like"/>
    <property type="match status" value="1"/>
</dbReference>
<proteinExistence type="predicted"/>
<reference evidence="3" key="1">
    <citation type="submission" date="2021-01" db="EMBL/GenBank/DDBJ databases">
        <authorList>
            <person name="Corre E."/>
            <person name="Pelletier E."/>
            <person name="Niang G."/>
            <person name="Scheremetjew M."/>
            <person name="Finn R."/>
            <person name="Kale V."/>
            <person name="Holt S."/>
            <person name="Cochrane G."/>
            <person name="Meng A."/>
            <person name="Brown T."/>
            <person name="Cohen L."/>
        </authorList>
    </citation>
    <scope>NUCLEOTIDE SEQUENCE</scope>
    <source>
        <strain evidence="3">CCMP 2712</strain>
    </source>
</reference>
<evidence type="ECO:0000256" key="1">
    <source>
        <dbReference type="ARBA" id="ARBA00022737"/>
    </source>
</evidence>
<keyword evidence="1" id="KW-0677">Repeat</keyword>
<feature type="region of interest" description="Disordered" evidence="2">
    <location>
        <begin position="33"/>
        <end position="55"/>
    </location>
</feature>
<dbReference type="SUPFAM" id="SSF52047">
    <property type="entry name" value="RNI-like"/>
    <property type="match status" value="1"/>
</dbReference>
<dbReference type="EMBL" id="HBKN01005656">
    <property type="protein sequence ID" value="CAE2259037.1"/>
    <property type="molecule type" value="Transcribed_RNA"/>
</dbReference>
<dbReference type="InterPro" id="IPR018490">
    <property type="entry name" value="cNMP-bd_dom_sf"/>
</dbReference>
<dbReference type="InterPro" id="IPR014710">
    <property type="entry name" value="RmlC-like_jellyroll"/>
</dbReference>
<name>A0A7S4JC86_GUITH</name>
<protein>
    <submittedName>
        <fullName evidence="3">Uncharacterized protein</fullName>
    </submittedName>
</protein>
<feature type="region of interest" description="Disordered" evidence="2">
    <location>
        <begin position="170"/>
        <end position="191"/>
    </location>
</feature>
<dbReference type="Gene3D" id="3.80.10.10">
    <property type="entry name" value="Ribonuclease Inhibitor"/>
    <property type="match status" value="1"/>
</dbReference>
<feature type="region of interest" description="Disordered" evidence="2">
    <location>
        <begin position="1"/>
        <end position="21"/>
    </location>
</feature>
<dbReference type="AlphaFoldDB" id="A0A7S4JC86"/>
<sequence length="651" mass="73143">MRTTKEKPRVNGVSDSEDDEELEARLENLISDAIQAHRTGGSEEDENESEAKQRQSYSWSHSYYAELRRYRQERYDLIRKAAAAESNGKLFDSIEQYKKLLVLSSDQFLNAADQRQACENLCRLYLKMGQTTEYEYFQQRMRRNLEEARNVFDNEDSKALMKKIDDNLSKTGGEKLSRAPDTLAQETSEHHMSEVETLAARLKKPPETRSSEDANAILEVIQSNAFLSQRLNQAQMQDLTSIAYHETHQEGFYLYKEKEFASKAWLLLGCSPFLEDYAGSVDIYMRTGAERSDCLSHVIHKGELIGRGALEGKAFRTDTAIVSDDGHDDVITHNHFLTINVEDFTTVLHTFHHHAFRLSPTQTSLDCSFMFLGDAVVQDLCSHLVASDNQCLQMLVLKYNNLTAVGARRIGDLLRSTVPLAGLDLSHNMLGDEGFKELYSALRENSSLTSLSLRANGLTNASQLLLHDLLRRNTSINVLDLNDNLVDMKFLHAASTSRVNETEGPALRAARSVAPAPSSLASGGGVSTFGAAEIEGVLARLRRKLLEDASFTREELVERIEAHDASRSLLLEAKSLMDVFAKFGIELDDQDLVALSSSFGMPKREGRARSRFSSHRPEFQFAYPFLVQSLVGGCEEEMRLFREKVEALGNP</sequence>
<accession>A0A7S4JC86</accession>
<dbReference type="InterPro" id="IPR032675">
    <property type="entry name" value="LRR_dom_sf"/>
</dbReference>
<gene>
    <name evidence="3" type="ORF">GTHE00462_LOCUS4553</name>
</gene>
<dbReference type="Gene3D" id="2.60.120.10">
    <property type="entry name" value="Jelly Rolls"/>
    <property type="match status" value="1"/>
</dbReference>